<evidence type="ECO:0000313" key="1">
    <source>
        <dbReference type="EMBL" id="ACV25885.1"/>
    </source>
</evidence>
<gene>
    <name evidence="1" type="ordered locus">Kkor_0465</name>
</gene>
<dbReference type="SUPFAM" id="SSF53335">
    <property type="entry name" value="S-adenosyl-L-methionine-dependent methyltransferases"/>
    <property type="match status" value="1"/>
</dbReference>
<dbReference type="eggNOG" id="COG3897">
    <property type="taxonomic scope" value="Bacteria"/>
</dbReference>
<dbReference type="KEGG" id="kko:Kkor_0465"/>
<dbReference type="OrthoDB" id="264333at2"/>
<evidence type="ECO:0008006" key="3">
    <source>
        <dbReference type="Google" id="ProtNLM"/>
    </source>
</evidence>
<dbReference type="Proteomes" id="UP000001231">
    <property type="component" value="Chromosome"/>
</dbReference>
<dbReference type="HOGENOM" id="CLU_088956_0_0_6"/>
<dbReference type="PANTHER" id="PTHR14614">
    <property type="entry name" value="HEPATOCELLULAR CARCINOMA-ASSOCIATED ANTIGEN"/>
    <property type="match status" value="1"/>
</dbReference>
<dbReference type="EMBL" id="CP001707">
    <property type="protein sequence ID" value="ACV25885.1"/>
    <property type="molecule type" value="Genomic_DNA"/>
</dbReference>
<reference evidence="1 2" key="1">
    <citation type="journal article" date="2009" name="Stand. Genomic Sci.">
        <title>Complete genome sequence of Kangiella koreensis type strain (SW-125).</title>
        <authorList>
            <person name="Han C."/>
            <person name="Sikorski J."/>
            <person name="Lapidus A."/>
            <person name="Nolan M."/>
            <person name="Glavina Del Rio T."/>
            <person name="Tice H."/>
            <person name="Cheng J.F."/>
            <person name="Lucas S."/>
            <person name="Chen F."/>
            <person name="Copeland A."/>
            <person name="Ivanova N."/>
            <person name="Mavromatis K."/>
            <person name="Ovchinnikova G."/>
            <person name="Pati A."/>
            <person name="Bruce D."/>
            <person name="Goodwin L."/>
            <person name="Pitluck S."/>
            <person name="Chen A."/>
            <person name="Palaniappan K."/>
            <person name="Land M."/>
            <person name="Hauser L."/>
            <person name="Chang Y.J."/>
            <person name="Jeffries C.D."/>
            <person name="Chain P."/>
            <person name="Saunders E."/>
            <person name="Brettin T."/>
            <person name="Goker M."/>
            <person name="Tindall B.J."/>
            <person name="Bristow J."/>
            <person name="Eisen J.A."/>
            <person name="Markowitz V."/>
            <person name="Hugenholtz P."/>
            <person name="Kyrpides N.C."/>
            <person name="Klenk H.P."/>
            <person name="Detter J.C."/>
        </authorList>
    </citation>
    <scope>NUCLEOTIDE SEQUENCE [LARGE SCALE GENOMIC DNA]</scope>
    <source>
        <strain evidence="2">DSM 16069 / KCTC 12182 / SW-125</strain>
    </source>
</reference>
<evidence type="ECO:0000313" key="2">
    <source>
        <dbReference type="Proteomes" id="UP000001231"/>
    </source>
</evidence>
<protein>
    <recommendedName>
        <fullName evidence="3">Methyltransferase type 12</fullName>
    </recommendedName>
</protein>
<keyword evidence="2" id="KW-1185">Reference proteome</keyword>
<sequence length="209" mass="24121">MPELQELPEDYTFQAYGILLLENKHRLVKKLKKHHTPSIHGHKTWNSSFLLMDYFLHTQLLHSKQKVLELGCGWGPTSIFCAHHAGCKVTGTDLDEEVLPFLELQAALNLVEVDTKVISFDKLTKKMMSSYDIIFGADICFWDNLADIHYNLINRAKRAGVGHILLADPGRQPFFDLAERVIAKHECELLDWYCHEPEYFEGYILHITL</sequence>
<dbReference type="Gene3D" id="3.40.50.150">
    <property type="entry name" value="Vaccinia Virus protein VP39"/>
    <property type="match status" value="1"/>
</dbReference>
<dbReference type="AlphaFoldDB" id="C7R8M2"/>
<organism evidence="1 2">
    <name type="scientific">Kangiella koreensis (strain DSM 16069 / JCM 12317 / KCTC 12182 / SW-125)</name>
    <dbReference type="NCBI Taxonomy" id="523791"/>
    <lineage>
        <taxon>Bacteria</taxon>
        <taxon>Pseudomonadati</taxon>
        <taxon>Pseudomonadota</taxon>
        <taxon>Gammaproteobacteria</taxon>
        <taxon>Kangiellales</taxon>
        <taxon>Kangiellaceae</taxon>
        <taxon>Kangiella</taxon>
    </lineage>
</organism>
<name>C7R8M2_KANKD</name>
<dbReference type="Pfam" id="PF10294">
    <property type="entry name" value="Methyltransf_16"/>
    <property type="match status" value="1"/>
</dbReference>
<dbReference type="STRING" id="523791.Kkor_0465"/>
<dbReference type="RefSeq" id="WP_012800399.1">
    <property type="nucleotide sequence ID" value="NC_013166.1"/>
</dbReference>
<accession>C7R8M2</accession>
<dbReference type="InParanoid" id="C7R8M2"/>
<dbReference type="CDD" id="cd02440">
    <property type="entry name" value="AdoMet_MTases"/>
    <property type="match status" value="1"/>
</dbReference>
<dbReference type="InterPro" id="IPR019410">
    <property type="entry name" value="Methyltransf_16"/>
</dbReference>
<proteinExistence type="predicted"/>
<dbReference type="InterPro" id="IPR029063">
    <property type="entry name" value="SAM-dependent_MTases_sf"/>
</dbReference>